<organism evidence="1 2">
    <name type="scientific">Planktothrix paucivesiculata PCC 9631</name>
    <dbReference type="NCBI Taxonomy" id="671071"/>
    <lineage>
        <taxon>Bacteria</taxon>
        <taxon>Bacillati</taxon>
        <taxon>Cyanobacteriota</taxon>
        <taxon>Cyanophyceae</taxon>
        <taxon>Oscillatoriophycideae</taxon>
        <taxon>Oscillatoriales</taxon>
        <taxon>Microcoleaceae</taxon>
        <taxon>Planktothrix</taxon>
    </lineage>
</organism>
<comment type="caution">
    <text evidence="1">The sequence shown here is derived from an EMBL/GenBank/DDBJ whole genome shotgun (WGS) entry which is preliminary data.</text>
</comment>
<dbReference type="AlphaFoldDB" id="A0A7Z9BWV1"/>
<proteinExistence type="predicted"/>
<dbReference type="Proteomes" id="UP000182190">
    <property type="component" value="Unassembled WGS sequence"/>
</dbReference>
<gene>
    <name evidence="1" type="ORF">PL9631_690008</name>
</gene>
<evidence type="ECO:0000313" key="2">
    <source>
        <dbReference type="Proteomes" id="UP000182190"/>
    </source>
</evidence>
<name>A0A7Z9BWV1_9CYAN</name>
<reference evidence="1" key="1">
    <citation type="submission" date="2019-10" db="EMBL/GenBank/DDBJ databases">
        <authorList>
            <consortium name="Genoscope - CEA"/>
            <person name="William W."/>
        </authorList>
    </citation>
    <scope>NUCLEOTIDE SEQUENCE [LARGE SCALE GENOMIC DNA]</scope>
    <source>
        <strain evidence="1">BBR_PRJEB10994</strain>
    </source>
</reference>
<dbReference type="EMBL" id="CZCS02000211">
    <property type="protein sequence ID" value="VXD22990.1"/>
    <property type="molecule type" value="Genomic_DNA"/>
</dbReference>
<protein>
    <submittedName>
        <fullName evidence="1">Uncharacterized protein</fullName>
    </submittedName>
</protein>
<evidence type="ECO:0000313" key="1">
    <source>
        <dbReference type="EMBL" id="VXD22990.1"/>
    </source>
</evidence>
<keyword evidence="2" id="KW-1185">Reference proteome</keyword>
<sequence length="49" mass="5893">MNFLLLNLKVNPKSDNLVTKKESHKKREIKKERQKKERRAVARLYENGI</sequence>
<accession>A0A7Z9BWV1</accession>